<proteinExistence type="predicted"/>
<accession>T0K8E0</accession>
<comment type="caution">
    <text evidence="1">The sequence shown here is derived from an EMBL/GenBank/DDBJ whole genome shotgun (WGS) entry which is preliminary data.</text>
</comment>
<dbReference type="Proteomes" id="UP000015530">
    <property type="component" value="Unassembled WGS sequence"/>
</dbReference>
<sequence>MSSDRSRMIWKKYFSTPLPYQTVPISTVGLVEMWSMLLGCIT</sequence>
<reference evidence="2" key="1">
    <citation type="journal article" date="2013" name="Mol. Plant Microbe Interact.">
        <title>Global aspects of pacC regulation of pathogenicity genes in Colletotrichum gloeosporioides as revealed by transcriptome analysis.</title>
        <authorList>
            <person name="Alkan N."/>
            <person name="Meng X."/>
            <person name="Friedlander G."/>
            <person name="Reuveni E."/>
            <person name="Sukno S."/>
            <person name="Sherman A."/>
            <person name="Thon M."/>
            <person name="Fluhr R."/>
            <person name="Prusky D."/>
        </authorList>
    </citation>
    <scope>NUCLEOTIDE SEQUENCE [LARGE SCALE GENOMIC DNA]</scope>
    <source>
        <strain evidence="2">Cg-14</strain>
    </source>
</reference>
<evidence type="ECO:0000313" key="2">
    <source>
        <dbReference type="Proteomes" id="UP000015530"/>
    </source>
</evidence>
<dbReference type="AlphaFoldDB" id="T0K8E0"/>
<dbReference type="HOGENOM" id="CLU_3260496_0_0_1"/>
<organism evidence="1 2">
    <name type="scientific">Colletotrichum gloeosporioides (strain Cg-14)</name>
    <name type="common">Anthracnose fungus</name>
    <name type="synonym">Glomerella cingulata</name>
    <dbReference type="NCBI Taxonomy" id="1237896"/>
    <lineage>
        <taxon>Eukaryota</taxon>
        <taxon>Fungi</taxon>
        <taxon>Dikarya</taxon>
        <taxon>Ascomycota</taxon>
        <taxon>Pezizomycotina</taxon>
        <taxon>Sordariomycetes</taxon>
        <taxon>Hypocreomycetidae</taxon>
        <taxon>Glomerellales</taxon>
        <taxon>Glomerellaceae</taxon>
        <taxon>Colletotrichum</taxon>
        <taxon>Colletotrichum gloeosporioides species complex</taxon>
    </lineage>
</organism>
<dbReference type="EMBL" id="AMYD01002654">
    <property type="protein sequence ID" value="EQB48299.1"/>
    <property type="molecule type" value="Genomic_DNA"/>
</dbReference>
<evidence type="ECO:0000313" key="1">
    <source>
        <dbReference type="EMBL" id="EQB48299.1"/>
    </source>
</evidence>
<gene>
    <name evidence="1" type="ORF">CGLO_12480</name>
</gene>
<name>T0K8E0_COLGC</name>
<protein>
    <submittedName>
        <fullName evidence="1">Uncharacterized protein</fullName>
    </submittedName>
</protein>